<dbReference type="EMBL" id="UINC01210681">
    <property type="protein sequence ID" value="SVE34263.1"/>
    <property type="molecule type" value="Genomic_DNA"/>
</dbReference>
<name>A0A383CQE4_9ZZZZ</name>
<organism evidence="3">
    <name type="scientific">marine metagenome</name>
    <dbReference type="NCBI Taxonomy" id="408172"/>
    <lineage>
        <taxon>unclassified sequences</taxon>
        <taxon>metagenomes</taxon>
        <taxon>ecological metagenomes</taxon>
    </lineage>
</organism>
<dbReference type="SUPFAM" id="SSF54637">
    <property type="entry name" value="Thioesterase/thiol ester dehydrase-isomerase"/>
    <property type="match status" value="1"/>
</dbReference>
<evidence type="ECO:0000259" key="2">
    <source>
        <dbReference type="Pfam" id="PF03061"/>
    </source>
</evidence>
<evidence type="ECO:0000313" key="3">
    <source>
        <dbReference type="EMBL" id="SVE34263.1"/>
    </source>
</evidence>
<dbReference type="GO" id="GO:0016787">
    <property type="term" value="F:hydrolase activity"/>
    <property type="evidence" value="ECO:0007669"/>
    <property type="project" value="UniProtKB-KW"/>
</dbReference>
<evidence type="ECO:0000256" key="1">
    <source>
        <dbReference type="ARBA" id="ARBA00022801"/>
    </source>
</evidence>
<dbReference type="Pfam" id="PF03061">
    <property type="entry name" value="4HBT"/>
    <property type="match status" value="1"/>
</dbReference>
<dbReference type="CDD" id="cd03443">
    <property type="entry name" value="PaaI_thioesterase"/>
    <property type="match status" value="1"/>
</dbReference>
<keyword evidence="1" id="KW-0378">Hydrolase</keyword>
<gene>
    <name evidence="3" type="ORF">METZ01_LOCUS487117</name>
</gene>
<dbReference type="NCBIfam" id="TIGR00369">
    <property type="entry name" value="unchar_dom_1"/>
    <property type="match status" value="1"/>
</dbReference>
<feature type="non-terminal residue" evidence="3">
    <location>
        <position position="1"/>
    </location>
</feature>
<dbReference type="AlphaFoldDB" id="A0A383CQE4"/>
<dbReference type="Gene3D" id="3.10.129.10">
    <property type="entry name" value="Hotdog Thioesterase"/>
    <property type="match status" value="1"/>
</dbReference>
<accession>A0A383CQE4</accession>
<reference evidence="3" key="1">
    <citation type="submission" date="2018-05" db="EMBL/GenBank/DDBJ databases">
        <authorList>
            <person name="Lanie J.A."/>
            <person name="Ng W.-L."/>
            <person name="Kazmierczak K.M."/>
            <person name="Andrzejewski T.M."/>
            <person name="Davidsen T.M."/>
            <person name="Wayne K.J."/>
            <person name="Tettelin H."/>
            <person name="Glass J.I."/>
            <person name="Rusch D."/>
            <person name="Podicherti R."/>
            <person name="Tsui H.-C.T."/>
            <person name="Winkler M.E."/>
        </authorList>
    </citation>
    <scope>NUCLEOTIDE SEQUENCE</scope>
</reference>
<feature type="domain" description="Thioesterase" evidence="2">
    <location>
        <begin position="42"/>
        <end position="116"/>
    </location>
</feature>
<sequence>VIDDPGYSEFPLRTFLDFTIDDGIDGEAVAALDVNDRHLNPNGVVHGGVVFTLVDTAMGRATMSVLDEGRICASIEVAVRYLRPINGGRLVATASVLRAGRRIVHLEGRVTVDGDDRPVAVVQASFAVLEA</sequence>
<dbReference type="InterPro" id="IPR029069">
    <property type="entry name" value="HotDog_dom_sf"/>
</dbReference>
<dbReference type="PANTHER" id="PTHR43240">
    <property type="entry name" value="1,4-DIHYDROXY-2-NAPHTHOYL-COA THIOESTERASE 1"/>
    <property type="match status" value="1"/>
</dbReference>
<protein>
    <recommendedName>
        <fullName evidence="2">Thioesterase domain-containing protein</fullName>
    </recommendedName>
</protein>
<dbReference type="InterPro" id="IPR003736">
    <property type="entry name" value="PAAI_dom"/>
</dbReference>
<proteinExistence type="predicted"/>
<dbReference type="InterPro" id="IPR006683">
    <property type="entry name" value="Thioestr_dom"/>
</dbReference>